<gene>
    <name evidence="6" type="ORF">FYJ27_03985</name>
    <name evidence="5" type="ORF">L0P62_02215</name>
</gene>
<keyword evidence="2 3" id="KW-0378">Hydrolase</keyword>
<evidence type="ECO:0000313" key="8">
    <source>
        <dbReference type="Proteomes" id="UP001108123"/>
    </source>
</evidence>
<dbReference type="GO" id="GO:0006753">
    <property type="term" value="P:nucleoside phosphate metabolic process"/>
    <property type="evidence" value="ECO:0007669"/>
    <property type="project" value="TreeGrafter"/>
</dbReference>
<dbReference type="GO" id="GO:0005829">
    <property type="term" value="C:cytosol"/>
    <property type="evidence" value="ECO:0007669"/>
    <property type="project" value="TreeGrafter"/>
</dbReference>
<dbReference type="PANTHER" id="PTHR11839">
    <property type="entry name" value="UDP/ADP-SUGAR PYROPHOSPHATASE"/>
    <property type="match status" value="1"/>
</dbReference>
<evidence type="ECO:0000313" key="6">
    <source>
        <dbReference type="EMBL" id="MSS42893.1"/>
    </source>
</evidence>
<name>A0A844FFS9_9FIRM</name>
<dbReference type="PRINTS" id="PR00502">
    <property type="entry name" value="NUDIXFAMILY"/>
</dbReference>
<dbReference type="EMBL" id="VULR01000004">
    <property type="protein sequence ID" value="MSS42893.1"/>
    <property type="molecule type" value="Genomic_DNA"/>
</dbReference>
<dbReference type="Gene3D" id="3.90.79.10">
    <property type="entry name" value="Nucleoside Triphosphate Pyrophosphohydrolase"/>
    <property type="match status" value="1"/>
</dbReference>
<evidence type="ECO:0000256" key="3">
    <source>
        <dbReference type="RuleBase" id="RU003476"/>
    </source>
</evidence>
<reference evidence="6 7" key="1">
    <citation type="submission" date="2019-08" db="EMBL/GenBank/DDBJ databases">
        <title>In-depth cultivation of the pig gut microbiome towards novel bacterial diversity and tailored functional studies.</title>
        <authorList>
            <person name="Wylensek D."/>
            <person name="Hitch T.C.A."/>
            <person name="Clavel T."/>
        </authorList>
    </citation>
    <scope>NUCLEOTIDE SEQUENCE [LARGE SCALE GENOMIC DNA]</scope>
    <source>
        <strain evidence="6 7">Med78-601-WT-4W-RMD-3</strain>
    </source>
</reference>
<proteinExistence type="inferred from homology"/>
<dbReference type="InterPro" id="IPR020084">
    <property type="entry name" value="NUDIX_hydrolase_CS"/>
</dbReference>
<dbReference type="PANTHER" id="PTHR11839:SF18">
    <property type="entry name" value="NUDIX HYDROLASE DOMAIN-CONTAINING PROTEIN"/>
    <property type="match status" value="1"/>
</dbReference>
<evidence type="ECO:0000256" key="2">
    <source>
        <dbReference type="ARBA" id="ARBA00022801"/>
    </source>
</evidence>
<comment type="similarity">
    <text evidence="3">Belongs to the Nudix hydrolase family.</text>
</comment>
<dbReference type="RefSeq" id="WP_154483509.1">
    <property type="nucleotide sequence ID" value="NZ_JAHLOA010000004.1"/>
</dbReference>
<comment type="caution">
    <text evidence="6">The sequence shown here is derived from an EMBL/GenBank/DDBJ whole genome shotgun (WGS) entry which is preliminary data.</text>
</comment>
<keyword evidence="8" id="KW-1185">Reference proteome</keyword>
<dbReference type="Proteomes" id="UP001108123">
    <property type="component" value="Unassembled WGS sequence"/>
</dbReference>
<evidence type="ECO:0000313" key="7">
    <source>
        <dbReference type="Proteomes" id="UP000462760"/>
    </source>
</evidence>
<evidence type="ECO:0000256" key="1">
    <source>
        <dbReference type="ARBA" id="ARBA00001946"/>
    </source>
</evidence>
<organism evidence="6 7">
    <name type="scientific">Anaerosalibacter bizertensis</name>
    <dbReference type="NCBI Taxonomy" id="932217"/>
    <lineage>
        <taxon>Bacteria</taxon>
        <taxon>Bacillati</taxon>
        <taxon>Bacillota</taxon>
        <taxon>Tissierellia</taxon>
        <taxon>Tissierellales</taxon>
        <taxon>Sporanaerobacteraceae</taxon>
        <taxon>Anaerosalibacter</taxon>
    </lineage>
</organism>
<evidence type="ECO:0000313" key="5">
    <source>
        <dbReference type="EMBL" id="MCG4564252.1"/>
    </source>
</evidence>
<comment type="cofactor">
    <cofactor evidence="1">
        <name>Mg(2+)</name>
        <dbReference type="ChEBI" id="CHEBI:18420"/>
    </cofactor>
</comment>
<dbReference type="PROSITE" id="PS51462">
    <property type="entry name" value="NUDIX"/>
    <property type="match status" value="1"/>
</dbReference>
<evidence type="ECO:0000259" key="4">
    <source>
        <dbReference type="PROSITE" id="PS51462"/>
    </source>
</evidence>
<dbReference type="Pfam" id="PF00293">
    <property type="entry name" value="NUDIX"/>
    <property type="match status" value="1"/>
</dbReference>
<dbReference type="InterPro" id="IPR020476">
    <property type="entry name" value="Nudix_hydrolase"/>
</dbReference>
<dbReference type="FunFam" id="3.90.79.10:FF:000024">
    <property type="entry name" value="ADP-ribose pyrophosphatase"/>
    <property type="match status" value="1"/>
</dbReference>
<dbReference type="GO" id="GO:0016462">
    <property type="term" value="F:pyrophosphatase activity"/>
    <property type="evidence" value="ECO:0007669"/>
    <property type="project" value="UniProtKB-ARBA"/>
</dbReference>
<accession>A0A844FFS9</accession>
<dbReference type="GO" id="GO:0019693">
    <property type="term" value="P:ribose phosphate metabolic process"/>
    <property type="evidence" value="ECO:0007669"/>
    <property type="project" value="TreeGrafter"/>
</dbReference>
<dbReference type="SUPFAM" id="SSF55811">
    <property type="entry name" value="Nudix"/>
    <property type="match status" value="1"/>
</dbReference>
<reference evidence="5" key="2">
    <citation type="submission" date="2022-01" db="EMBL/GenBank/DDBJ databases">
        <title>Collection of gut derived symbiotic bacterial strains cultured from healthy donors.</title>
        <authorList>
            <person name="Lin H."/>
            <person name="Kohout C."/>
            <person name="Waligurski E."/>
            <person name="Pamer E.G."/>
        </authorList>
    </citation>
    <scope>NUCLEOTIDE SEQUENCE</scope>
    <source>
        <strain evidence="5">MSK.14.39</strain>
    </source>
</reference>
<dbReference type="InterPro" id="IPR000086">
    <property type="entry name" value="NUDIX_hydrolase_dom"/>
</dbReference>
<dbReference type="EMBL" id="JAKNID010000004">
    <property type="protein sequence ID" value="MCG4564252.1"/>
    <property type="molecule type" value="Genomic_DNA"/>
</dbReference>
<dbReference type="AlphaFoldDB" id="A0A844FFS9"/>
<dbReference type="OrthoDB" id="9806150at2"/>
<dbReference type="PROSITE" id="PS00893">
    <property type="entry name" value="NUDIX_BOX"/>
    <property type="match status" value="1"/>
</dbReference>
<feature type="domain" description="Nudix hydrolase" evidence="4">
    <location>
        <begin position="40"/>
        <end position="168"/>
    </location>
</feature>
<dbReference type="InterPro" id="IPR015797">
    <property type="entry name" value="NUDIX_hydrolase-like_dom_sf"/>
</dbReference>
<dbReference type="Proteomes" id="UP000462760">
    <property type="component" value="Unassembled WGS sequence"/>
</dbReference>
<sequence>MSFEEKTMKTEKIYEGKMLNLRIDTVELPDKKYSKREIVEHPGAVAIVPITEEGEVILVKQYRKAVEKELLEIPAGKLEIGEEPRETAIRELKEETGFSSAKIEYITEFYTSAGFTNEKMHLFLATELTEGAAEPEKDEYIEVIKLDLETLIDKVLKGEILDSKTIIGALIAKNHFENKENN</sequence>
<dbReference type="CDD" id="cd03424">
    <property type="entry name" value="NUDIX_ADPRase_Nudt5_UGPPase_Nudt14"/>
    <property type="match status" value="1"/>
</dbReference>
<protein>
    <submittedName>
        <fullName evidence="6">NUDIX hydrolase</fullName>
    </submittedName>
</protein>